<dbReference type="Gene3D" id="3.40.50.720">
    <property type="entry name" value="NAD(P)-binding Rossmann-like Domain"/>
    <property type="match status" value="1"/>
</dbReference>
<reference evidence="1" key="1">
    <citation type="journal article" date="2014" name="Genome Biol. Evol.">
        <title>Pangenome evidence for extensive interdomain horizontal transfer affecting lineage core and shell genes in uncultured planktonic thaumarchaeota and euryarchaeota.</title>
        <authorList>
            <person name="Deschamps P."/>
            <person name="Zivanovic Y."/>
            <person name="Moreira D."/>
            <person name="Rodriguez-Valera F."/>
            <person name="Lopez-Garcia P."/>
        </authorList>
    </citation>
    <scope>NUCLEOTIDE SEQUENCE</scope>
</reference>
<name>A0A075HF50_9ARCH</name>
<protein>
    <recommendedName>
        <fullName evidence="2">FdrA domain protein</fullName>
    </recommendedName>
</protein>
<dbReference type="EMBL" id="KF901004">
    <property type="protein sequence ID" value="AIF14559.1"/>
    <property type="molecule type" value="Genomic_DNA"/>
</dbReference>
<accession>A0A075HF50</accession>
<sequence length="51" mass="6060">MIPNNLRVINIGLRVFYQSLTEQKIEAVHVNWEPKPKLEKEIEDILDKIDE</sequence>
<evidence type="ECO:0008006" key="2">
    <source>
        <dbReference type="Google" id="ProtNLM"/>
    </source>
</evidence>
<dbReference type="AlphaFoldDB" id="A0A075HF50"/>
<evidence type="ECO:0000313" key="1">
    <source>
        <dbReference type="EMBL" id="AIF14559.1"/>
    </source>
</evidence>
<organism evidence="1">
    <name type="scientific">uncultured marine thaumarchaeote KM3_67_E04</name>
    <dbReference type="NCBI Taxonomy" id="1456236"/>
    <lineage>
        <taxon>Archaea</taxon>
        <taxon>Nitrososphaerota</taxon>
        <taxon>environmental samples</taxon>
    </lineage>
</organism>
<proteinExistence type="predicted"/>